<protein>
    <submittedName>
        <fullName evidence="3">Rod shape-determining protein</fullName>
    </submittedName>
</protein>
<dbReference type="EMBL" id="LBMM01012348">
    <property type="protein sequence ID" value="KMQ86270.1"/>
    <property type="molecule type" value="Genomic_DNA"/>
</dbReference>
<reference evidence="3 4" key="1">
    <citation type="submission" date="2015-04" db="EMBL/GenBank/DDBJ databases">
        <title>Lasius niger genome sequencing.</title>
        <authorList>
            <person name="Konorov E.A."/>
            <person name="Nikitin M.A."/>
            <person name="Kirill M.V."/>
            <person name="Chang P."/>
        </authorList>
    </citation>
    <scope>NUCLEOTIDE SEQUENCE [LARGE SCALE GENOMIC DNA]</scope>
    <source>
        <tissue evidence="3">Whole</tissue>
    </source>
</reference>
<comment type="caution">
    <text evidence="3">The sequence shown here is derived from an EMBL/GenBank/DDBJ whole genome shotgun (WGS) entry which is preliminary data.</text>
</comment>
<sequence length="104" mass="11733">MDKTNLEKTTPGGTPGKLENPSSTEVGPMDSGGGQLLLKNLASRIPSEIPSYKEENEKLRLKISEIELLCEELRNEISILRSENKELKKAYNINRTSHRKKKCH</sequence>
<name>A0A0J7N0V1_LASNI</name>
<proteinExistence type="predicted"/>
<dbReference type="AlphaFoldDB" id="A0A0J7N0V1"/>
<evidence type="ECO:0000313" key="3">
    <source>
        <dbReference type="EMBL" id="KMQ86270.1"/>
    </source>
</evidence>
<gene>
    <name evidence="3" type="ORF">RF55_14779</name>
</gene>
<keyword evidence="4" id="KW-1185">Reference proteome</keyword>
<accession>A0A0J7N0V1</accession>
<evidence type="ECO:0000256" key="2">
    <source>
        <dbReference type="SAM" id="MobiDB-lite"/>
    </source>
</evidence>
<dbReference type="OrthoDB" id="8122429at2759"/>
<evidence type="ECO:0000313" key="4">
    <source>
        <dbReference type="Proteomes" id="UP000036403"/>
    </source>
</evidence>
<evidence type="ECO:0000256" key="1">
    <source>
        <dbReference type="SAM" id="Coils"/>
    </source>
</evidence>
<feature type="coiled-coil region" evidence="1">
    <location>
        <begin position="49"/>
        <end position="90"/>
    </location>
</feature>
<dbReference type="Proteomes" id="UP000036403">
    <property type="component" value="Unassembled WGS sequence"/>
</dbReference>
<organism evidence="3 4">
    <name type="scientific">Lasius niger</name>
    <name type="common">Black garden ant</name>
    <dbReference type="NCBI Taxonomy" id="67767"/>
    <lineage>
        <taxon>Eukaryota</taxon>
        <taxon>Metazoa</taxon>
        <taxon>Ecdysozoa</taxon>
        <taxon>Arthropoda</taxon>
        <taxon>Hexapoda</taxon>
        <taxon>Insecta</taxon>
        <taxon>Pterygota</taxon>
        <taxon>Neoptera</taxon>
        <taxon>Endopterygota</taxon>
        <taxon>Hymenoptera</taxon>
        <taxon>Apocrita</taxon>
        <taxon>Aculeata</taxon>
        <taxon>Formicoidea</taxon>
        <taxon>Formicidae</taxon>
        <taxon>Formicinae</taxon>
        <taxon>Lasius</taxon>
        <taxon>Lasius</taxon>
    </lineage>
</organism>
<keyword evidence="1" id="KW-0175">Coiled coil</keyword>
<dbReference type="PaxDb" id="67767-A0A0J7N0V1"/>
<feature type="region of interest" description="Disordered" evidence="2">
    <location>
        <begin position="1"/>
        <end position="35"/>
    </location>
</feature>